<dbReference type="Proteomes" id="UP001056778">
    <property type="component" value="Chromosome 1"/>
</dbReference>
<sequence>MHIPLACTSRNLHYSIRDEQIPMTDRRVESRGRNAKRTSRDRGQRDSPDRLGCMCAAVRRSYVRYPPEMLIYTWYIRHQTASFQDVADGFGVTVSTLYRIITKMTIFISNLSPQINHWPNDNEKREIEEYFRRKGFACVIGAIDGCHVRIDKPNEDAESHINRKGYYSIQMQVVCDHNRKIRDVFVGNPGSVHDARVFRNSPIGNTLEEKCGQYFLLGDSAYPLKRNLMTPFKDRGQLTPRQINYNIRLYESNTVHLIRAACVLHNIAIDDTLLDNEYNEMLVSQLPEHNEEDEDLENDMIARGFRENIVQTL</sequence>
<gene>
    <name evidence="1" type="ORF">MML48_1g05040</name>
</gene>
<proteinExistence type="predicted"/>
<reference evidence="1" key="1">
    <citation type="submission" date="2022-04" db="EMBL/GenBank/DDBJ databases">
        <title>Chromosome-scale genome assembly of Holotrichia oblita Faldermann.</title>
        <authorList>
            <person name="Rongchong L."/>
        </authorList>
    </citation>
    <scope>NUCLEOTIDE SEQUENCE</scope>
    <source>
        <strain evidence="1">81SQS9</strain>
    </source>
</reference>
<evidence type="ECO:0000313" key="1">
    <source>
        <dbReference type="EMBL" id="KAI4471245.1"/>
    </source>
</evidence>
<dbReference type="EMBL" id="CM043015">
    <property type="protein sequence ID" value="KAI4471245.1"/>
    <property type="molecule type" value="Genomic_DNA"/>
</dbReference>
<keyword evidence="2" id="KW-1185">Reference proteome</keyword>
<organism evidence="1 2">
    <name type="scientific">Holotrichia oblita</name>
    <name type="common">Chafer beetle</name>
    <dbReference type="NCBI Taxonomy" id="644536"/>
    <lineage>
        <taxon>Eukaryota</taxon>
        <taxon>Metazoa</taxon>
        <taxon>Ecdysozoa</taxon>
        <taxon>Arthropoda</taxon>
        <taxon>Hexapoda</taxon>
        <taxon>Insecta</taxon>
        <taxon>Pterygota</taxon>
        <taxon>Neoptera</taxon>
        <taxon>Endopterygota</taxon>
        <taxon>Coleoptera</taxon>
        <taxon>Polyphaga</taxon>
        <taxon>Scarabaeiformia</taxon>
        <taxon>Scarabaeidae</taxon>
        <taxon>Melolonthinae</taxon>
        <taxon>Holotrichia</taxon>
    </lineage>
</organism>
<comment type="caution">
    <text evidence="1">The sequence shown here is derived from an EMBL/GenBank/DDBJ whole genome shotgun (WGS) entry which is preliminary data.</text>
</comment>
<protein>
    <submittedName>
        <fullName evidence="1">Uncharacterized protein</fullName>
    </submittedName>
</protein>
<evidence type="ECO:0000313" key="2">
    <source>
        <dbReference type="Proteomes" id="UP001056778"/>
    </source>
</evidence>
<name>A0ACB9TWN6_HOLOL</name>
<accession>A0ACB9TWN6</accession>